<reference evidence="1 2" key="1">
    <citation type="submission" date="2021-06" db="EMBL/GenBank/DDBJ databases">
        <title>50 bacteria genomes isolated from Dapeng, Shenzhen, China.</title>
        <authorList>
            <person name="Zheng W."/>
            <person name="Yu S."/>
            <person name="Huang Y."/>
        </authorList>
    </citation>
    <scope>NUCLEOTIDE SEQUENCE [LARGE SCALE GENOMIC DNA]</scope>
    <source>
        <strain evidence="1 2">DP1N14-2</strain>
    </source>
</reference>
<evidence type="ECO:0000313" key="1">
    <source>
        <dbReference type="EMBL" id="MBY6141738.1"/>
    </source>
</evidence>
<dbReference type="RefSeq" id="WP_222509707.1">
    <property type="nucleotide sequence ID" value="NZ_JAHVJA010000013.1"/>
</dbReference>
<name>A0ABS7NKM2_9RHOB</name>
<dbReference type="Proteomes" id="UP000766629">
    <property type="component" value="Unassembled WGS sequence"/>
</dbReference>
<comment type="caution">
    <text evidence="1">The sequence shown here is derived from an EMBL/GenBank/DDBJ whole genome shotgun (WGS) entry which is preliminary data.</text>
</comment>
<evidence type="ECO:0000313" key="2">
    <source>
        <dbReference type="Proteomes" id="UP000766629"/>
    </source>
</evidence>
<sequence length="55" mass="6361">MAEMLSQMNLWHVISRVFAFHRHGASRASQTAGQQELARRRLSHLPEHLLRDIGL</sequence>
<organism evidence="1 2">
    <name type="scientific">Leisingera daeponensis</name>
    <dbReference type="NCBI Taxonomy" id="405746"/>
    <lineage>
        <taxon>Bacteria</taxon>
        <taxon>Pseudomonadati</taxon>
        <taxon>Pseudomonadota</taxon>
        <taxon>Alphaproteobacteria</taxon>
        <taxon>Rhodobacterales</taxon>
        <taxon>Roseobacteraceae</taxon>
        <taxon>Leisingera</taxon>
    </lineage>
</organism>
<proteinExistence type="predicted"/>
<keyword evidence="2" id="KW-1185">Reference proteome</keyword>
<protein>
    <submittedName>
        <fullName evidence="1">DUF1127 domain-containing protein</fullName>
    </submittedName>
</protein>
<gene>
    <name evidence="1" type="ORF">KUV26_20030</name>
</gene>
<dbReference type="EMBL" id="JAHVJA010000013">
    <property type="protein sequence ID" value="MBY6141738.1"/>
    <property type="molecule type" value="Genomic_DNA"/>
</dbReference>
<accession>A0ABS7NKM2</accession>